<evidence type="ECO:0000313" key="6">
    <source>
        <dbReference type="Proteomes" id="UP001283361"/>
    </source>
</evidence>
<evidence type="ECO:0000313" key="5">
    <source>
        <dbReference type="EMBL" id="KAK3788490.1"/>
    </source>
</evidence>
<dbReference type="EMBL" id="JAWDGP010001758">
    <property type="protein sequence ID" value="KAK3788490.1"/>
    <property type="molecule type" value="Genomic_DNA"/>
</dbReference>
<dbReference type="InterPro" id="IPR050325">
    <property type="entry name" value="Prot/Nucl_acid_deglycase"/>
</dbReference>
<dbReference type="Gene3D" id="3.40.50.880">
    <property type="match status" value="1"/>
</dbReference>
<keyword evidence="4" id="KW-0732">Signal</keyword>
<organism evidence="5 6">
    <name type="scientific">Elysia crispata</name>
    <name type="common">lettuce slug</name>
    <dbReference type="NCBI Taxonomy" id="231223"/>
    <lineage>
        <taxon>Eukaryota</taxon>
        <taxon>Metazoa</taxon>
        <taxon>Spiralia</taxon>
        <taxon>Lophotrochozoa</taxon>
        <taxon>Mollusca</taxon>
        <taxon>Gastropoda</taxon>
        <taxon>Heterobranchia</taxon>
        <taxon>Euthyneura</taxon>
        <taxon>Panpulmonata</taxon>
        <taxon>Sacoglossa</taxon>
        <taxon>Placobranchoidea</taxon>
        <taxon>Plakobranchidae</taxon>
        <taxon>Elysia</taxon>
    </lineage>
</organism>
<dbReference type="SUPFAM" id="SSF52317">
    <property type="entry name" value="Class I glutamine amidotransferase-like"/>
    <property type="match status" value="1"/>
</dbReference>
<reference evidence="5" key="1">
    <citation type="journal article" date="2023" name="G3 (Bethesda)">
        <title>A reference genome for the long-term kleptoplast-retaining sea slug Elysia crispata morphotype clarki.</title>
        <authorList>
            <person name="Eastman K.E."/>
            <person name="Pendleton A.L."/>
            <person name="Shaikh M.A."/>
            <person name="Suttiyut T."/>
            <person name="Ogas R."/>
            <person name="Tomko P."/>
            <person name="Gavelis G."/>
            <person name="Widhalm J.R."/>
            <person name="Wisecaver J.H."/>
        </authorList>
    </citation>
    <scope>NUCLEOTIDE SEQUENCE</scope>
    <source>
        <strain evidence="5">ECLA1</strain>
    </source>
</reference>
<comment type="similarity">
    <text evidence="3">Belongs to the peptidase C56 family. HSP31-like subfamily.</text>
</comment>
<dbReference type="GO" id="GO:0019172">
    <property type="term" value="F:glyoxalase III activity"/>
    <property type="evidence" value="ECO:0007669"/>
    <property type="project" value="TreeGrafter"/>
</dbReference>
<keyword evidence="6" id="KW-1185">Reference proteome</keyword>
<dbReference type="GO" id="GO:0005737">
    <property type="term" value="C:cytoplasm"/>
    <property type="evidence" value="ECO:0007669"/>
    <property type="project" value="TreeGrafter"/>
</dbReference>
<dbReference type="GO" id="GO:0019243">
    <property type="term" value="P:methylglyoxal catabolic process to D-lactate via S-lactoyl-glutathione"/>
    <property type="evidence" value="ECO:0007669"/>
    <property type="project" value="TreeGrafter"/>
</dbReference>
<dbReference type="PANTHER" id="PTHR48094">
    <property type="entry name" value="PROTEIN/NUCLEIC ACID DEGLYCASE DJ-1-RELATED"/>
    <property type="match status" value="1"/>
</dbReference>
<proteinExistence type="inferred from homology"/>
<name>A0AAE1DZY1_9GAST</name>
<evidence type="ECO:0000256" key="2">
    <source>
        <dbReference type="ARBA" id="ARBA00023239"/>
    </source>
</evidence>
<evidence type="ECO:0000256" key="4">
    <source>
        <dbReference type="SAM" id="SignalP"/>
    </source>
</evidence>
<keyword evidence="2" id="KW-0456">Lyase</keyword>
<accession>A0AAE1DZY1</accession>
<dbReference type="PANTHER" id="PTHR48094:SF11">
    <property type="entry name" value="GLUTATHIONE-INDEPENDENT GLYOXALASE HSP31-RELATED"/>
    <property type="match status" value="1"/>
</dbReference>
<comment type="caution">
    <text evidence="5">The sequence shown here is derived from an EMBL/GenBank/DDBJ whole genome shotgun (WGS) entry which is preliminary data.</text>
</comment>
<keyword evidence="1" id="KW-0346">Stress response</keyword>
<evidence type="ECO:0008006" key="7">
    <source>
        <dbReference type="Google" id="ProtNLM"/>
    </source>
</evidence>
<dbReference type="CDD" id="cd03141">
    <property type="entry name" value="GATase1_Hsp31_like"/>
    <property type="match status" value="1"/>
</dbReference>
<sequence length="299" mass="32883">MYFRRLFLCITAFCIHFGNIQTDSVQSSASLTKDGTPKKILVVLTSTDTIGDTGLRTGWFLQELAHPYKAFRDAGFEMESVSPKGDKAPVDPLSVELCEQDSVCQWFQKDADAQYLVQNTKTASQINPGDYAAVFYPGGHGPMFDLATDSNIAKITLQIFEDGGVVGAHAFSPEPLAWSTPRTPIKRHCHNTLLHVFRFMFGFELYKILLQGLIPVRLSNGDPIVKGRKVTSFSNAEENAIKRSSVVPFSLEMKLKQSGAIYSAAESFQSHVVVDGRLVTGQNPSSARGVAGSMIRLLR</sequence>
<feature type="chain" id="PRO_5042123372" description="DJ-1/PfpI domain-containing protein" evidence="4">
    <location>
        <begin position="23"/>
        <end position="299"/>
    </location>
</feature>
<dbReference type="AlphaFoldDB" id="A0AAE1DZY1"/>
<gene>
    <name evidence="5" type="ORF">RRG08_004785</name>
</gene>
<protein>
    <recommendedName>
        <fullName evidence="7">DJ-1/PfpI domain-containing protein</fullName>
    </recommendedName>
</protein>
<dbReference type="Proteomes" id="UP001283361">
    <property type="component" value="Unassembled WGS sequence"/>
</dbReference>
<evidence type="ECO:0000256" key="3">
    <source>
        <dbReference type="ARBA" id="ARBA00038493"/>
    </source>
</evidence>
<evidence type="ECO:0000256" key="1">
    <source>
        <dbReference type="ARBA" id="ARBA00023016"/>
    </source>
</evidence>
<dbReference type="InterPro" id="IPR029062">
    <property type="entry name" value="Class_I_gatase-like"/>
</dbReference>
<feature type="signal peptide" evidence="4">
    <location>
        <begin position="1"/>
        <end position="22"/>
    </location>
</feature>